<organism evidence="1 2">
    <name type="scientific">Modicisalibacter xianhensis</name>
    <dbReference type="NCBI Taxonomy" id="442341"/>
    <lineage>
        <taxon>Bacteria</taxon>
        <taxon>Pseudomonadati</taxon>
        <taxon>Pseudomonadota</taxon>
        <taxon>Gammaproteobacteria</taxon>
        <taxon>Oceanospirillales</taxon>
        <taxon>Halomonadaceae</taxon>
        <taxon>Modicisalibacter</taxon>
    </lineage>
</organism>
<name>A0A1I3DNZ0_9GAMM</name>
<dbReference type="InterPro" id="IPR014955">
    <property type="entry name" value="DUF1826"/>
</dbReference>
<accession>A0A1I3DNZ0</accession>
<evidence type="ECO:0000313" key="2">
    <source>
        <dbReference type="Proteomes" id="UP000199040"/>
    </source>
</evidence>
<dbReference type="STRING" id="442341.SAMN04487959_111158"/>
<reference evidence="1 2" key="1">
    <citation type="submission" date="2016-10" db="EMBL/GenBank/DDBJ databases">
        <authorList>
            <person name="de Groot N.N."/>
        </authorList>
    </citation>
    <scope>NUCLEOTIDE SEQUENCE [LARGE SCALE GENOMIC DNA]</scope>
    <source>
        <strain evidence="1 2">CGMCC 1.6848</strain>
    </source>
</reference>
<evidence type="ECO:0000313" key="1">
    <source>
        <dbReference type="EMBL" id="SFH88437.1"/>
    </source>
</evidence>
<protein>
    <recommendedName>
        <fullName evidence="3">DUF1826 domain-containing protein</fullName>
    </recommendedName>
</protein>
<dbReference type="EMBL" id="FOPY01000011">
    <property type="protein sequence ID" value="SFH88437.1"/>
    <property type="molecule type" value="Genomic_DNA"/>
</dbReference>
<gene>
    <name evidence="1" type="ORF">SAMN04487959_111158</name>
</gene>
<keyword evidence="2" id="KW-1185">Reference proteome</keyword>
<dbReference type="AlphaFoldDB" id="A0A1I3DNZ0"/>
<evidence type="ECO:0008006" key="3">
    <source>
        <dbReference type="Google" id="ProtNLM"/>
    </source>
</evidence>
<proteinExistence type="predicted"/>
<sequence>MPMPALSHSLNDDNGRHGAPHWAVGDEVEVLPRIFDDAINIAVMRRTLDTSLVADIEAQCATQRAWQLAWLGHPDNGLREDLLRQLPAPDAAAALAEDILLLAQAVCDLFDTSMVGVRLRLLDAAMCPRFHCDNLPVRLITTYYGPGSEWLPETAVNRAGLGAPNAEKPEPVIDPDAIQRLTAGDIGLLKGSGWIGNEHRGLVHRSPVLQKGQKRLLLTMDPG</sequence>
<dbReference type="Pfam" id="PF08856">
    <property type="entry name" value="DUF1826"/>
    <property type="match status" value="1"/>
</dbReference>
<dbReference type="Proteomes" id="UP000199040">
    <property type="component" value="Unassembled WGS sequence"/>
</dbReference>